<feature type="domain" description="Opine dehydrogenase" evidence="3">
    <location>
        <begin position="183"/>
        <end position="326"/>
    </location>
</feature>
<dbReference type="InterPro" id="IPR036291">
    <property type="entry name" value="NAD(P)-bd_dom_sf"/>
</dbReference>
<reference evidence="4 7" key="3">
    <citation type="journal article" date="2019" name="Nat. Med.">
        <title>A library of human gut bacterial isolates paired with longitudinal multiomics data enables mechanistic microbiome research.</title>
        <authorList>
            <person name="Poyet M."/>
            <person name="Groussin M."/>
            <person name="Gibbons S.M."/>
            <person name="Avila-Pacheco J."/>
            <person name="Jiang X."/>
            <person name="Kearney S.M."/>
            <person name="Perrotta A.R."/>
            <person name="Berdy B."/>
            <person name="Zhao S."/>
            <person name="Lieberman T.D."/>
            <person name="Swanson P.K."/>
            <person name="Smith M."/>
            <person name="Roesemann S."/>
            <person name="Alexander J.E."/>
            <person name="Rich S.A."/>
            <person name="Livny J."/>
            <person name="Vlamakis H."/>
            <person name="Clish C."/>
            <person name="Bullock K."/>
            <person name="Deik A."/>
            <person name="Scott J."/>
            <person name="Pierce K.A."/>
            <person name="Xavier R.J."/>
            <person name="Alm E.J."/>
        </authorList>
    </citation>
    <scope>NUCLEOTIDE SEQUENCE [LARGE SCALE GENOMIC DNA]</scope>
    <source>
        <strain evidence="4 7">BIOML-A2</strain>
    </source>
</reference>
<dbReference type="Pfam" id="PF01210">
    <property type="entry name" value="NAD_Gly3P_dh_N"/>
    <property type="match status" value="1"/>
</dbReference>
<dbReference type="Gene3D" id="1.10.1040.10">
    <property type="entry name" value="N-(1-d-carboxylethyl)-l-norvaline Dehydrogenase, domain 2"/>
    <property type="match status" value="1"/>
</dbReference>
<dbReference type="InterPro" id="IPR051729">
    <property type="entry name" value="Opine/Lysopine_DH"/>
</dbReference>
<dbReference type="PANTHER" id="PTHR38015">
    <property type="entry name" value="BLR6086 PROTEIN"/>
    <property type="match status" value="1"/>
</dbReference>
<dbReference type="EMBL" id="FQVY01000002">
    <property type="protein sequence ID" value="SHG07972.1"/>
    <property type="molecule type" value="Genomic_DNA"/>
</dbReference>
<dbReference type="InterPro" id="IPR008927">
    <property type="entry name" value="6-PGluconate_DH-like_C_sf"/>
</dbReference>
<organism evidence="5 6">
    <name type="scientific">Bittarella massiliensis</name>
    <name type="common">ex Durand et al. 2017</name>
    <dbReference type="NCBI Taxonomy" id="1720313"/>
    <lineage>
        <taxon>Bacteria</taxon>
        <taxon>Bacillati</taxon>
        <taxon>Bacillota</taxon>
        <taxon>Clostridia</taxon>
        <taxon>Eubacteriales</taxon>
        <taxon>Oscillospiraceae</taxon>
        <taxon>Bittarella (ex Durand et al. 2017)</taxon>
    </lineage>
</organism>
<reference evidence="5" key="1">
    <citation type="submission" date="2016-11" db="EMBL/GenBank/DDBJ databases">
        <authorList>
            <person name="Varghese N."/>
            <person name="Submissions S."/>
        </authorList>
    </citation>
    <scope>NUCLEOTIDE SEQUENCE</scope>
    <source>
        <strain evidence="5">DSM 4029</strain>
    </source>
</reference>
<name>A0AAQ1MDB3_9FIRM</name>
<evidence type="ECO:0000313" key="7">
    <source>
        <dbReference type="Proteomes" id="UP000474718"/>
    </source>
</evidence>
<dbReference type="GO" id="GO:0016616">
    <property type="term" value="F:oxidoreductase activity, acting on the CH-OH group of donors, NAD or NADP as acceptor"/>
    <property type="evidence" value="ECO:0007669"/>
    <property type="project" value="InterPro"/>
</dbReference>
<dbReference type="Proteomes" id="UP000474718">
    <property type="component" value="Unassembled WGS sequence"/>
</dbReference>
<dbReference type="AlphaFoldDB" id="A0AAQ1MDB3"/>
<dbReference type="InterPro" id="IPR013328">
    <property type="entry name" value="6PGD_dom2"/>
</dbReference>
<dbReference type="GO" id="GO:0051287">
    <property type="term" value="F:NAD binding"/>
    <property type="evidence" value="ECO:0007669"/>
    <property type="project" value="InterPro"/>
</dbReference>
<dbReference type="SUPFAM" id="SSF48179">
    <property type="entry name" value="6-phosphogluconate dehydrogenase C-terminal domain-like"/>
    <property type="match status" value="1"/>
</dbReference>
<evidence type="ECO:0000259" key="3">
    <source>
        <dbReference type="Pfam" id="PF02317"/>
    </source>
</evidence>
<evidence type="ECO:0000256" key="1">
    <source>
        <dbReference type="ARBA" id="ARBA00023002"/>
    </source>
</evidence>
<gene>
    <name evidence="4" type="ORF">GT747_03525</name>
    <name evidence="5" type="ORF">SAMN05444424_1392</name>
</gene>
<evidence type="ECO:0000313" key="6">
    <source>
        <dbReference type="Proteomes" id="UP000184089"/>
    </source>
</evidence>
<dbReference type="EMBL" id="WWVX01000002">
    <property type="protein sequence ID" value="MZL68845.1"/>
    <property type="molecule type" value="Genomic_DNA"/>
</dbReference>
<evidence type="ECO:0000259" key="2">
    <source>
        <dbReference type="Pfam" id="PF01210"/>
    </source>
</evidence>
<protein>
    <submittedName>
        <fullName evidence="4">NAD(P)-binding domain-containing protein</fullName>
    </submittedName>
    <submittedName>
        <fullName evidence="5">Opine dehydrogenase</fullName>
    </submittedName>
</protein>
<evidence type="ECO:0000313" key="5">
    <source>
        <dbReference type="EMBL" id="SHG07972.1"/>
    </source>
</evidence>
<dbReference type="GO" id="GO:0046168">
    <property type="term" value="P:glycerol-3-phosphate catabolic process"/>
    <property type="evidence" value="ECO:0007669"/>
    <property type="project" value="InterPro"/>
</dbReference>
<dbReference type="InterPro" id="IPR003421">
    <property type="entry name" value="Opine_DH"/>
</dbReference>
<sequence length="355" mass="38969">MKITVIGSGNGGTAFTGYLTYLGHQVKLFTRTPQKVELYRAQPEINLAGVVNATVPVGLVTLDMEEAIRGSELIMVATPANTHKEIATKMAPYLKSGQTVVLNPGRTFGAYEFAHTLESCGCTADVTVAETDTLVFTCRNQEFNHPIIYSIKEDIRLACLEPERTPAAVELMQELFPGIHGVPSILYTGLTNIGMIFHPTPILLNYTRIESGQTFLYYKEAITPMVAQYISQVDAERVAVAAGLGLEVETALEWLVRSYGIEPGADLYETIQKNPAYADVYAPQSTDCRYVWEDVPTGLVPISSVGRLLGIPTPFIDTVIQLACTIYRVDFRQTGRMIADQAALDRIRLPEAAQV</sequence>
<keyword evidence="1" id="KW-0560">Oxidoreductase</keyword>
<reference evidence="6" key="2">
    <citation type="submission" date="2016-11" db="EMBL/GenBank/DDBJ databases">
        <authorList>
            <person name="Jaros S."/>
            <person name="Januszkiewicz K."/>
            <person name="Wedrychowicz H."/>
        </authorList>
    </citation>
    <scope>NUCLEOTIDE SEQUENCE [LARGE SCALE GENOMIC DNA]</scope>
    <source>
        <strain evidence="6">DSM 4029</strain>
    </source>
</reference>
<dbReference type="RefSeq" id="WP_021660984.1">
    <property type="nucleotide sequence ID" value="NZ_FQVY01000002.1"/>
</dbReference>
<comment type="caution">
    <text evidence="5">The sequence shown here is derived from an EMBL/GenBank/DDBJ whole genome shotgun (WGS) entry which is preliminary data.</text>
</comment>
<dbReference type="InterPro" id="IPR011128">
    <property type="entry name" value="G3P_DH_NAD-dep_N"/>
</dbReference>
<feature type="domain" description="Glycerol-3-phosphate dehydrogenase NAD-dependent N-terminal" evidence="2">
    <location>
        <begin position="2"/>
        <end position="101"/>
    </location>
</feature>
<dbReference type="Proteomes" id="UP000184089">
    <property type="component" value="Unassembled WGS sequence"/>
</dbReference>
<accession>A0AAQ1MDB3</accession>
<evidence type="ECO:0000313" key="4">
    <source>
        <dbReference type="EMBL" id="MZL68845.1"/>
    </source>
</evidence>
<dbReference type="Pfam" id="PF02317">
    <property type="entry name" value="Octopine_DH"/>
    <property type="match status" value="1"/>
</dbReference>
<dbReference type="Gene3D" id="3.40.50.720">
    <property type="entry name" value="NAD(P)-binding Rossmann-like Domain"/>
    <property type="match status" value="1"/>
</dbReference>
<dbReference type="PANTHER" id="PTHR38015:SF1">
    <property type="entry name" value="OPINE DEHYDROGENASE DOMAIN-CONTAINING PROTEIN"/>
    <property type="match status" value="1"/>
</dbReference>
<keyword evidence="7" id="KW-1185">Reference proteome</keyword>
<proteinExistence type="predicted"/>
<dbReference type="SUPFAM" id="SSF51735">
    <property type="entry name" value="NAD(P)-binding Rossmann-fold domains"/>
    <property type="match status" value="1"/>
</dbReference>